<evidence type="ECO:0000313" key="4">
    <source>
        <dbReference type="Proteomes" id="UP000622610"/>
    </source>
</evidence>
<accession>A0A917JH64</accession>
<protein>
    <recommendedName>
        <fullName evidence="2">CwlT-like lysozyme domain-containing protein</fullName>
    </recommendedName>
</protein>
<dbReference type="EMBL" id="BMDT01000016">
    <property type="protein sequence ID" value="GGI66744.1"/>
    <property type="molecule type" value="Genomic_DNA"/>
</dbReference>
<reference evidence="3" key="1">
    <citation type="journal article" date="2014" name="Int. J. Syst. Evol. Microbiol.">
        <title>Complete genome sequence of Corynebacterium casei LMG S-19264T (=DSM 44701T), isolated from a smear-ripened cheese.</title>
        <authorList>
            <consortium name="US DOE Joint Genome Institute (JGI-PGF)"/>
            <person name="Walter F."/>
            <person name="Albersmeier A."/>
            <person name="Kalinowski J."/>
            <person name="Ruckert C."/>
        </authorList>
    </citation>
    <scope>NUCLEOTIDE SEQUENCE</scope>
    <source>
        <strain evidence="3">CCM 8433</strain>
    </source>
</reference>
<dbReference type="AlphaFoldDB" id="A0A917JH64"/>
<dbReference type="GO" id="GO:0009986">
    <property type="term" value="C:cell surface"/>
    <property type="evidence" value="ECO:0007669"/>
    <property type="project" value="UniProtKB-SubCell"/>
</dbReference>
<comment type="caution">
    <text evidence="3">The sequence shown here is derived from an EMBL/GenBank/DDBJ whole genome shotgun (WGS) entry which is preliminary data.</text>
</comment>
<feature type="domain" description="CwlT-like lysozyme" evidence="2">
    <location>
        <begin position="37"/>
        <end position="199"/>
    </location>
</feature>
<proteinExistence type="predicted"/>
<dbReference type="Gene3D" id="1.10.530.10">
    <property type="match status" value="1"/>
</dbReference>
<sequence>MRVRKRKKRFLTFFLFLSFISLGMTAYLLVKNYREYQQVMVLEEKVNQQIAETDLVAYKDVILSMIYTESKGLGDDPMQSSESAYGEVGKMTLADDSIRQGVTYFSQALALAKEQQVDLWSAVQAYNFGLDYIYFVAGNGGVNHTDLAEEYSRDILAPQLGNTDHSRYRYFKLPALLHNGGYLYYNGGNLFYAETVRWNQQKIQFFHKLTELFS</sequence>
<keyword evidence="4" id="KW-1185">Reference proteome</keyword>
<dbReference type="Proteomes" id="UP000622610">
    <property type="component" value="Unassembled WGS sequence"/>
</dbReference>
<dbReference type="CDD" id="cd16891">
    <property type="entry name" value="CwlT-like"/>
    <property type="match status" value="1"/>
</dbReference>
<dbReference type="RefSeq" id="WP_188368564.1">
    <property type="nucleotide sequence ID" value="NZ_BMDT01000016.1"/>
</dbReference>
<reference evidence="3" key="2">
    <citation type="submission" date="2020-09" db="EMBL/GenBank/DDBJ databases">
        <authorList>
            <person name="Sun Q."/>
            <person name="Sedlacek I."/>
        </authorList>
    </citation>
    <scope>NUCLEOTIDE SEQUENCE</scope>
    <source>
        <strain evidence="3">CCM 8433</strain>
    </source>
</reference>
<gene>
    <name evidence="3" type="ORF">GCM10011482_23980</name>
</gene>
<dbReference type="InterPro" id="IPR047194">
    <property type="entry name" value="CwlT-like_lysozyme"/>
</dbReference>
<dbReference type="InterPro" id="IPR023346">
    <property type="entry name" value="Lysozyme-like_dom_sf"/>
</dbReference>
<dbReference type="SUPFAM" id="SSF53955">
    <property type="entry name" value="Lysozyme-like"/>
    <property type="match status" value="1"/>
</dbReference>
<evidence type="ECO:0000259" key="2">
    <source>
        <dbReference type="Pfam" id="PF13702"/>
    </source>
</evidence>
<evidence type="ECO:0000256" key="1">
    <source>
        <dbReference type="ARBA" id="ARBA00004241"/>
    </source>
</evidence>
<name>A0A917JH64_9ENTE</name>
<organism evidence="3 4">
    <name type="scientific">Enterococcus alcedinis</name>
    <dbReference type="NCBI Taxonomy" id="1274384"/>
    <lineage>
        <taxon>Bacteria</taxon>
        <taxon>Bacillati</taxon>
        <taxon>Bacillota</taxon>
        <taxon>Bacilli</taxon>
        <taxon>Lactobacillales</taxon>
        <taxon>Enterococcaceae</taxon>
        <taxon>Enterococcus</taxon>
    </lineage>
</organism>
<evidence type="ECO:0000313" key="3">
    <source>
        <dbReference type="EMBL" id="GGI66744.1"/>
    </source>
</evidence>
<comment type="subcellular location">
    <subcellularLocation>
        <location evidence="1">Cell surface</location>
    </subcellularLocation>
</comment>
<dbReference type="Pfam" id="PF13702">
    <property type="entry name" value="Lysozyme_like"/>
    <property type="match status" value="1"/>
</dbReference>